<organism evidence="2 3">
    <name type="scientific">Chitinophaga dinghuensis</name>
    <dbReference type="NCBI Taxonomy" id="1539050"/>
    <lineage>
        <taxon>Bacteria</taxon>
        <taxon>Pseudomonadati</taxon>
        <taxon>Bacteroidota</taxon>
        <taxon>Chitinophagia</taxon>
        <taxon>Chitinophagales</taxon>
        <taxon>Chitinophagaceae</taxon>
        <taxon>Chitinophaga</taxon>
    </lineage>
</organism>
<keyword evidence="3" id="KW-1185">Reference proteome</keyword>
<dbReference type="EMBL" id="QLMA01000005">
    <property type="protein sequence ID" value="RAJ80113.1"/>
    <property type="molecule type" value="Genomic_DNA"/>
</dbReference>
<dbReference type="RefSeq" id="WP_111593131.1">
    <property type="nucleotide sequence ID" value="NZ_QLMA01000005.1"/>
</dbReference>
<protein>
    <submittedName>
        <fullName evidence="2">Uncharacterized protein</fullName>
    </submittedName>
</protein>
<gene>
    <name evidence="2" type="ORF">CLV59_105220</name>
</gene>
<proteinExistence type="predicted"/>
<dbReference type="AlphaFoldDB" id="A0A327VXP7"/>
<sequence>MLSSFSWASYLMVAALLIGIYYCIVIVRHYRRDIGKLSSSRKRDDNDDEPINPQLSLFDDTPEDLCQVNPADLFTPALGLAARIRETLNKAATEQYSKAGLILILRKLIAEYPVLKGTPFQVAINNVILTESKAMGAAGLDEGDVDLLW</sequence>
<comment type="caution">
    <text evidence="2">The sequence shown here is derived from an EMBL/GenBank/DDBJ whole genome shotgun (WGS) entry which is preliminary data.</text>
</comment>
<evidence type="ECO:0000313" key="2">
    <source>
        <dbReference type="EMBL" id="RAJ80113.1"/>
    </source>
</evidence>
<evidence type="ECO:0000313" key="3">
    <source>
        <dbReference type="Proteomes" id="UP000249819"/>
    </source>
</evidence>
<name>A0A327VXP7_9BACT</name>
<dbReference type="OrthoDB" id="949965at2"/>
<evidence type="ECO:0000256" key="1">
    <source>
        <dbReference type="SAM" id="Phobius"/>
    </source>
</evidence>
<feature type="transmembrane region" description="Helical" evidence="1">
    <location>
        <begin position="6"/>
        <end position="27"/>
    </location>
</feature>
<dbReference type="Proteomes" id="UP000249819">
    <property type="component" value="Unassembled WGS sequence"/>
</dbReference>
<reference evidence="2 3" key="1">
    <citation type="submission" date="2018-06" db="EMBL/GenBank/DDBJ databases">
        <title>Genomic Encyclopedia of Archaeal and Bacterial Type Strains, Phase II (KMG-II): from individual species to whole genera.</title>
        <authorList>
            <person name="Goeker M."/>
        </authorList>
    </citation>
    <scope>NUCLEOTIDE SEQUENCE [LARGE SCALE GENOMIC DNA]</scope>
    <source>
        <strain evidence="2 3">DSM 29821</strain>
    </source>
</reference>
<keyword evidence="1" id="KW-0472">Membrane</keyword>
<accession>A0A327VXP7</accession>
<keyword evidence="1" id="KW-1133">Transmembrane helix</keyword>
<keyword evidence="1" id="KW-0812">Transmembrane</keyword>